<gene>
    <name evidence="6" type="ORF">C9374_001034</name>
    <name evidence="5" type="ORF">C9374_004713</name>
    <name evidence="4" type="ORF">C9374_004837</name>
    <name evidence="3" type="ORF">C9374_005204</name>
    <name evidence="2" type="ORF">C9374_013816</name>
    <name evidence="1" type="ORF">C9374_014210</name>
</gene>
<dbReference type="EMBL" id="PYSW02000022">
    <property type="protein sequence ID" value="KAG2382870.1"/>
    <property type="molecule type" value="Genomic_DNA"/>
</dbReference>
<proteinExistence type="predicted"/>
<reference evidence="4 7" key="1">
    <citation type="journal article" date="2018" name="BMC Genomics">
        <title>The genome of Naegleria lovaniensis, the basis for a comparative approach to unravel pathogenicity factors of the human pathogenic amoeba N. fowleri.</title>
        <authorList>
            <person name="Liechti N."/>
            <person name="Schurch N."/>
            <person name="Bruggmann R."/>
            <person name="Wittwer M."/>
        </authorList>
    </citation>
    <scope>NUCLEOTIDE SEQUENCE [LARGE SCALE GENOMIC DNA]</scope>
    <source>
        <strain evidence="4 7">ATCC 30569</strain>
    </source>
</reference>
<accession>A0AA88GM93</accession>
<name>A0AA88GM93_NAELO</name>
<dbReference type="GO" id="GO:0003676">
    <property type="term" value="F:nucleic acid binding"/>
    <property type="evidence" value="ECO:0007669"/>
    <property type="project" value="InterPro"/>
</dbReference>
<dbReference type="InterPro" id="IPR036397">
    <property type="entry name" value="RNaseH_sf"/>
</dbReference>
<evidence type="ECO:0000313" key="1">
    <source>
        <dbReference type="EMBL" id="KAG2370795.1"/>
    </source>
</evidence>
<sequence length="1010" mass="116554">MPTANKTFWQKLSDQHNHNAPDIRSTASIMPSVKKRVYFEDQPFMVENITPATNVSYEECYSELKYVCRGINRNNYSKLLTGKQIYNCDYDIIGVIRDELTLESACCSKYCSIFQNQCRQCSELEKHLVSIMENRHDIFEMLLKGILPQPKQLISFPLLMYELLCKLVPFIPVSQDEHKLLTVFRKAQTSYNEALSTQYNNKQITNNEHRDTQALKVPRSSFTPFLETFFGSFIFNQLQNYTKNPFHHKYSEVERRYWVVMKYYCGKQFFIRMGGERNQNIERNNFNHLKYNLIIPSWNTVKQWTPAGCYGMIPDITLTLKNMLLPDSCKDTCISFDGMKVFKHFDVLGDQIVGSEKYCYTVEDVKQFGVKHLIDQMILFSINAIDNSWHLPLGWFGVSSETDVLEFVTSKILYFKELLQESVTIVCGCSDAEIDAHAVQTIIRKKHKDFIFVNDYVHNFKNQRNVLFNGTILHEKISMQTIIYYMIQHRTLYRLLDREEVDPTDIMNLKSCLNLTERPVLQELRKIGTIEANSVAGYLELIRDIYDCINDNSPDIIDILSESKTIFEKLPNYPKKTKKICVHTLEGFLALASRFPNFKPSCITTNYEELLFSIIRGMFPKPTTKQFCQSALFSFYIFLILHSTDDVRGFSLPDIPLTDHYFGMKLVIKILPTLPGRIVLDRNVKKKTCKELQIINQNVATYSRKTTLRAEVCAPKCIYLCCPVSGCKKQKPYIIKGSFTNHLKAKHQFSDEEAEATVAQLECLQFSAQLEKDVAFRKQSCKNNENIIVQHKPPYLISKFKNRLTIQYNFAPLKSIPTPHCINQETRRPLNFFVLDLETTGFSPKCNSIIQFAMLSLFSNELHSIFVSPSGVWSSIALQMHETKFQILDESETLQNMIPKICNYLTRNDTADVMLLVHSTGLDKAFFSAAIAPLKLRSTIYYCSTMQKNLLGKKGLENHFREKVCDSLPGIAHNAVVDVLMLYDLLLSKFGNDQEIVKAIGKAECTTIDD</sequence>
<dbReference type="AlphaFoldDB" id="A0AA88GM93"/>
<dbReference type="EMBL" id="PYSW02000023">
    <property type="protein sequence ID" value="KAG2382624.1"/>
    <property type="molecule type" value="Genomic_DNA"/>
</dbReference>
<organism evidence="4 7">
    <name type="scientific">Naegleria lovaniensis</name>
    <name type="common">Amoeba</name>
    <dbReference type="NCBI Taxonomy" id="51637"/>
    <lineage>
        <taxon>Eukaryota</taxon>
        <taxon>Discoba</taxon>
        <taxon>Heterolobosea</taxon>
        <taxon>Tetramitia</taxon>
        <taxon>Eutetramitia</taxon>
        <taxon>Vahlkampfiidae</taxon>
        <taxon>Naegleria</taxon>
    </lineage>
</organism>
<dbReference type="SUPFAM" id="SSF53098">
    <property type="entry name" value="Ribonuclease H-like"/>
    <property type="match status" value="1"/>
</dbReference>
<reference evidence="4" key="2">
    <citation type="submission" date="2020-04" db="EMBL/GenBank/DDBJ databases">
        <authorList>
            <person name="Liechti N."/>
            <person name="Schuerch N."/>
            <person name="Bruggmann R."/>
            <person name="Wittwer M."/>
        </authorList>
    </citation>
    <scope>NUCLEOTIDE SEQUENCE</scope>
    <source>
        <strain evidence="4">ATCC 30569</strain>
    </source>
</reference>
<dbReference type="EMBL" id="PYSW02000021">
    <property type="protein sequence ID" value="KAG2383376.1"/>
    <property type="molecule type" value="Genomic_DNA"/>
</dbReference>
<evidence type="ECO:0008006" key="8">
    <source>
        <dbReference type="Google" id="ProtNLM"/>
    </source>
</evidence>
<dbReference type="RefSeq" id="XP_044552176.1">
    <property type="nucleotide sequence ID" value="XM_044685873.1"/>
</dbReference>
<dbReference type="InterPro" id="IPR012337">
    <property type="entry name" value="RNaseH-like_sf"/>
</dbReference>
<evidence type="ECO:0000313" key="3">
    <source>
        <dbReference type="EMBL" id="KAG2382624.1"/>
    </source>
</evidence>
<evidence type="ECO:0000313" key="7">
    <source>
        <dbReference type="Proteomes" id="UP000816034"/>
    </source>
</evidence>
<dbReference type="Proteomes" id="UP000816034">
    <property type="component" value="Unassembled WGS sequence"/>
</dbReference>
<dbReference type="GeneID" id="68093490"/>
<evidence type="ECO:0000313" key="6">
    <source>
        <dbReference type="EMBL" id="KAG2388184.1"/>
    </source>
</evidence>
<evidence type="ECO:0000313" key="5">
    <source>
        <dbReference type="EMBL" id="KAG2383376.1"/>
    </source>
</evidence>
<dbReference type="Gene3D" id="3.30.420.10">
    <property type="entry name" value="Ribonuclease H-like superfamily/Ribonuclease H"/>
    <property type="match status" value="1"/>
</dbReference>
<evidence type="ECO:0000313" key="4">
    <source>
        <dbReference type="EMBL" id="KAG2382870.1"/>
    </source>
</evidence>
<dbReference type="EMBL" id="PYSW02000079">
    <property type="protein sequence ID" value="KAG2370795.1"/>
    <property type="molecule type" value="Genomic_DNA"/>
</dbReference>
<protein>
    <recommendedName>
        <fullName evidence="8">Exonuclease domain-containing protein</fullName>
    </recommendedName>
</protein>
<comment type="caution">
    <text evidence="4">The sequence shown here is derived from an EMBL/GenBank/DDBJ whole genome shotgun (WGS) entry which is preliminary data.</text>
</comment>
<keyword evidence="7" id="KW-1185">Reference proteome</keyword>
<dbReference type="EMBL" id="PYSW02000011">
    <property type="protein sequence ID" value="KAG2388184.1"/>
    <property type="molecule type" value="Genomic_DNA"/>
</dbReference>
<dbReference type="EMBL" id="PYSW02000078">
    <property type="protein sequence ID" value="KAG2370812.1"/>
    <property type="molecule type" value="Genomic_DNA"/>
</dbReference>
<evidence type="ECO:0000313" key="2">
    <source>
        <dbReference type="EMBL" id="KAG2370812.1"/>
    </source>
</evidence>